<dbReference type="PROSITE" id="PS01031">
    <property type="entry name" value="SHSP"/>
    <property type="match status" value="1"/>
</dbReference>
<evidence type="ECO:0000259" key="3">
    <source>
        <dbReference type="PROSITE" id="PS01031"/>
    </source>
</evidence>
<dbReference type="Gene3D" id="2.60.40.790">
    <property type="match status" value="1"/>
</dbReference>
<gene>
    <name evidence="4" type="ORF">COV62_00240</name>
</gene>
<dbReference type="CDD" id="cd06464">
    <property type="entry name" value="ACD_sHsps-like"/>
    <property type="match status" value="1"/>
</dbReference>
<organism evidence="4 5">
    <name type="scientific">Candidatus Nealsonbacteria bacterium CG11_big_fil_rev_8_21_14_0_20_35_11</name>
    <dbReference type="NCBI Taxonomy" id="1974713"/>
    <lineage>
        <taxon>Bacteria</taxon>
        <taxon>Candidatus Nealsoniibacteriota</taxon>
    </lineage>
</organism>
<accession>A0A2H0N1Q4</accession>
<proteinExistence type="inferred from homology"/>
<dbReference type="AlphaFoldDB" id="A0A2H0N1Q4"/>
<comment type="caution">
    <text evidence="4">The sequence shown here is derived from an EMBL/GenBank/DDBJ whole genome shotgun (WGS) entry which is preliminary data.</text>
</comment>
<dbReference type="EMBL" id="PCWK01000005">
    <property type="protein sequence ID" value="PIR02829.1"/>
    <property type="molecule type" value="Genomic_DNA"/>
</dbReference>
<evidence type="ECO:0000256" key="1">
    <source>
        <dbReference type="PROSITE-ProRule" id="PRU00285"/>
    </source>
</evidence>
<dbReference type="PANTHER" id="PTHR11527">
    <property type="entry name" value="HEAT-SHOCK PROTEIN 20 FAMILY MEMBER"/>
    <property type="match status" value="1"/>
</dbReference>
<evidence type="ECO:0000313" key="4">
    <source>
        <dbReference type="EMBL" id="PIR02829.1"/>
    </source>
</evidence>
<dbReference type="SUPFAM" id="SSF49764">
    <property type="entry name" value="HSP20-like chaperones"/>
    <property type="match status" value="1"/>
</dbReference>
<dbReference type="InterPro" id="IPR008978">
    <property type="entry name" value="HSP20-like_chaperone"/>
</dbReference>
<dbReference type="Pfam" id="PF00011">
    <property type="entry name" value="HSP20"/>
    <property type="match status" value="1"/>
</dbReference>
<name>A0A2H0N1Q4_9BACT</name>
<protein>
    <recommendedName>
        <fullName evidence="3">SHSP domain-containing protein</fullName>
    </recommendedName>
</protein>
<dbReference type="InterPro" id="IPR002068">
    <property type="entry name" value="A-crystallin/Hsp20_dom"/>
</dbReference>
<comment type="similarity">
    <text evidence="1 2">Belongs to the small heat shock protein (HSP20) family.</text>
</comment>
<evidence type="ECO:0000256" key="2">
    <source>
        <dbReference type="RuleBase" id="RU003616"/>
    </source>
</evidence>
<dbReference type="InterPro" id="IPR031107">
    <property type="entry name" value="Small_HSP"/>
</dbReference>
<feature type="domain" description="SHSP" evidence="3">
    <location>
        <begin position="29"/>
        <end position="140"/>
    </location>
</feature>
<sequence length="140" mass="16263">MNMAFLEKLKKNQKKEILENKSSEEKRDWKISEGQLSADIYETETELIIQTAIAGVQAKELDISLENDVLIIKGERENPTKDSKKNYFSKECYFGPFSREVILPREIDPSRVKATMEEGILTIRMPKIEREKKKKIIIEG</sequence>
<reference evidence="4 5" key="1">
    <citation type="submission" date="2017-09" db="EMBL/GenBank/DDBJ databases">
        <title>Depth-based differentiation of microbial function through sediment-hosted aquifers and enrichment of novel symbionts in the deep terrestrial subsurface.</title>
        <authorList>
            <person name="Probst A.J."/>
            <person name="Ladd B."/>
            <person name="Jarett J.K."/>
            <person name="Geller-Mcgrath D.E."/>
            <person name="Sieber C.M."/>
            <person name="Emerson J.B."/>
            <person name="Anantharaman K."/>
            <person name="Thomas B.C."/>
            <person name="Malmstrom R."/>
            <person name="Stieglmeier M."/>
            <person name="Klingl A."/>
            <person name="Woyke T."/>
            <person name="Ryan C.M."/>
            <person name="Banfield J.F."/>
        </authorList>
    </citation>
    <scope>NUCLEOTIDE SEQUENCE [LARGE SCALE GENOMIC DNA]</scope>
    <source>
        <strain evidence="4">CG11_big_fil_rev_8_21_14_0_20_35_11</strain>
    </source>
</reference>
<evidence type="ECO:0000313" key="5">
    <source>
        <dbReference type="Proteomes" id="UP000231139"/>
    </source>
</evidence>
<dbReference type="Proteomes" id="UP000231139">
    <property type="component" value="Unassembled WGS sequence"/>
</dbReference>